<dbReference type="EMBL" id="LTDM01000006">
    <property type="protein sequence ID" value="OLS03487.1"/>
    <property type="molecule type" value="Genomic_DNA"/>
</dbReference>
<gene>
    <name evidence="3" type="ORF">TICRE_04810</name>
</gene>
<evidence type="ECO:0000259" key="2">
    <source>
        <dbReference type="PROSITE" id="PS51737"/>
    </source>
</evidence>
<sequence>MARISRRNLIKIEEAKIINSFRAGIYTRLSQERTEEWRNKSSSIEIQIEICQEYANRENLNLVKVYTDYEYSGTNFDRPGYIEMMDDVRSGLINCIIIRDLSRLGREHLEMGRLVDKVFPFLGVRFISVVDKIDTERGIDAKLSFEMLIKNLINDMYAKDIGYKVKTSKRLNAKQGFFIGSTPPFGYKVVEKDGGRKLEPDEVSKKIIERIFTRYVAGENTLKIAKELNEDNISTSSAYNKTGNILREPGEPQWRKGTIANMLRQRVYTGCLVQGTKENVPGKKSGHYRQKPKDEWIIVEDTHEAIIPKDLFIAAQEILDNNKEKDHFKITRHDLKRKPINKYKGLIFDGNTKLILKRNCIKSRKKNAKFYYYKFTNEENNGVILETPYISIMEEDLDRLVINKLRNVLSIDASGPDCKDRIIDISKMNIEVVEKHRISLSLKISKLNSELKKLYEAYSLGKLEKEEYLEERILNRNRLNTYEKELSNLDLEILSIEAKTEEELELFDYLTSYNDIKLDEEIIPKYIDRIDVYDNETIKISLKGYLAGKEMKSNE</sequence>
<dbReference type="PANTHER" id="PTHR30461">
    <property type="entry name" value="DNA-INVERTASE FROM LAMBDOID PROPHAGE"/>
    <property type="match status" value="1"/>
</dbReference>
<dbReference type="Pfam" id="PF00239">
    <property type="entry name" value="Resolvase"/>
    <property type="match status" value="1"/>
</dbReference>
<dbReference type="RefSeq" id="WP_075724753.1">
    <property type="nucleotide sequence ID" value="NZ_LTDM01000006.1"/>
</dbReference>
<dbReference type="GO" id="GO:0000150">
    <property type="term" value="F:DNA strand exchange activity"/>
    <property type="evidence" value="ECO:0007669"/>
    <property type="project" value="InterPro"/>
</dbReference>
<protein>
    <submittedName>
        <fullName evidence="3">Recombinase</fullName>
    </submittedName>
</protein>
<dbReference type="Gene3D" id="3.40.50.1390">
    <property type="entry name" value="Resolvase, N-terminal catalytic domain"/>
    <property type="match status" value="1"/>
</dbReference>
<reference evidence="3 4" key="1">
    <citation type="submission" date="2016-02" db="EMBL/GenBank/DDBJ databases">
        <title>Genome sequence of Tissierella creatinophila DSM 6911.</title>
        <authorList>
            <person name="Poehlein A."/>
            <person name="Daniel R."/>
        </authorList>
    </citation>
    <scope>NUCLEOTIDE SEQUENCE [LARGE SCALE GENOMIC DNA]</scope>
    <source>
        <strain evidence="3 4">DSM 6911</strain>
    </source>
</reference>
<dbReference type="Proteomes" id="UP000186112">
    <property type="component" value="Unassembled WGS sequence"/>
</dbReference>
<dbReference type="Pfam" id="PF07508">
    <property type="entry name" value="Recombinase"/>
    <property type="match status" value="1"/>
</dbReference>
<dbReference type="GO" id="GO:0003677">
    <property type="term" value="F:DNA binding"/>
    <property type="evidence" value="ECO:0007669"/>
    <property type="project" value="InterPro"/>
</dbReference>
<accession>A0A1U7M860</accession>
<evidence type="ECO:0000313" key="3">
    <source>
        <dbReference type="EMBL" id="OLS03487.1"/>
    </source>
</evidence>
<feature type="domain" description="Recombinase" evidence="2">
    <location>
        <begin position="184"/>
        <end position="325"/>
    </location>
</feature>
<dbReference type="SUPFAM" id="SSF53041">
    <property type="entry name" value="Resolvase-like"/>
    <property type="match status" value="1"/>
</dbReference>
<dbReference type="InterPro" id="IPR050639">
    <property type="entry name" value="SSR_resolvase"/>
</dbReference>
<dbReference type="SMART" id="SM00857">
    <property type="entry name" value="Resolvase"/>
    <property type="match status" value="1"/>
</dbReference>
<dbReference type="OrthoDB" id="9804620at2"/>
<dbReference type="AlphaFoldDB" id="A0A1U7M860"/>
<dbReference type="PANTHER" id="PTHR30461:SF23">
    <property type="entry name" value="DNA RECOMBINASE-RELATED"/>
    <property type="match status" value="1"/>
</dbReference>
<comment type="caution">
    <text evidence="3">The sequence shown here is derived from an EMBL/GenBank/DDBJ whole genome shotgun (WGS) entry which is preliminary data.</text>
</comment>
<organism evidence="3 4">
    <name type="scientific">Tissierella creatinophila DSM 6911</name>
    <dbReference type="NCBI Taxonomy" id="1123403"/>
    <lineage>
        <taxon>Bacteria</taxon>
        <taxon>Bacillati</taxon>
        <taxon>Bacillota</taxon>
        <taxon>Tissierellia</taxon>
        <taxon>Tissierellales</taxon>
        <taxon>Tissierellaceae</taxon>
        <taxon>Tissierella</taxon>
    </lineage>
</organism>
<dbReference type="InterPro" id="IPR036162">
    <property type="entry name" value="Resolvase-like_N_sf"/>
</dbReference>
<dbReference type="Gene3D" id="3.90.1750.20">
    <property type="entry name" value="Putative Large Serine Recombinase, Chain B, Domain 2"/>
    <property type="match status" value="1"/>
</dbReference>
<name>A0A1U7M860_TISCR</name>
<evidence type="ECO:0000313" key="4">
    <source>
        <dbReference type="Proteomes" id="UP000186112"/>
    </source>
</evidence>
<proteinExistence type="predicted"/>
<dbReference type="PROSITE" id="PS51737">
    <property type="entry name" value="RECOMBINASE_DNA_BIND"/>
    <property type="match status" value="1"/>
</dbReference>
<feature type="domain" description="Resolvase/invertase-type recombinase catalytic" evidence="1">
    <location>
        <begin position="22"/>
        <end position="176"/>
    </location>
</feature>
<dbReference type="InterPro" id="IPR011109">
    <property type="entry name" value="DNA_bind_recombinase_dom"/>
</dbReference>
<evidence type="ECO:0000259" key="1">
    <source>
        <dbReference type="PROSITE" id="PS51736"/>
    </source>
</evidence>
<dbReference type="PROSITE" id="PS51736">
    <property type="entry name" value="RECOMBINASES_3"/>
    <property type="match status" value="1"/>
</dbReference>
<dbReference type="InterPro" id="IPR006119">
    <property type="entry name" value="Resolv_N"/>
</dbReference>
<keyword evidence="4" id="KW-1185">Reference proteome</keyword>
<dbReference type="InterPro" id="IPR038109">
    <property type="entry name" value="DNA_bind_recomb_sf"/>
</dbReference>